<evidence type="ECO:0000256" key="7">
    <source>
        <dbReference type="SAM" id="Phobius"/>
    </source>
</evidence>
<keyword evidence="9" id="KW-1185">Reference proteome</keyword>
<feature type="transmembrane region" description="Helical" evidence="7">
    <location>
        <begin position="182"/>
        <end position="208"/>
    </location>
</feature>
<dbReference type="InterPro" id="IPR017039">
    <property type="entry name" value="Virul_fac_BrkB"/>
</dbReference>
<organism evidence="8 9">
    <name type="scientific">Chitinophaga japonensis</name>
    <name type="common">Flexibacter japonensis</name>
    <dbReference type="NCBI Taxonomy" id="104662"/>
    <lineage>
        <taxon>Bacteria</taxon>
        <taxon>Pseudomonadati</taxon>
        <taxon>Bacteroidota</taxon>
        <taxon>Chitinophagia</taxon>
        <taxon>Chitinophagales</taxon>
        <taxon>Chitinophagaceae</taxon>
        <taxon>Chitinophaga</taxon>
    </lineage>
</organism>
<feature type="region of interest" description="Disordered" evidence="6">
    <location>
        <begin position="305"/>
        <end position="335"/>
    </location>
</feature>
<dbReference type="NCBIfam" id="TIGR00765">
    <property type="entry name" value="yihY_not_rbn"/>
    <property type="match status" value="1"/>
</dbReference>
<keyword evidence="4 7" id="KW-1133">Transmembrane helix</keyword>
<evidence type="ECO:0000256" key="4">
    <source>
        <dbReference type="ARBA" id="ARBA00022989"/>
    </source>
</evidence>
<dbReference type="RefSeq" id="WP_145717535.1">
    <property type="nucleotide sequence ID" value="NZ_BAAAFY010000002.1"/>
</dbReference>
<evidence type="ECO:0000313" key="8">
    <source>
        <dbReference type="EMBL" id="TWI84025.1"/>
    </source>
</evidence>
<dbReference type="Proteomes" id="UP000316778">
    <property type="component" value="Unassembled WGS sequence"/>
</dbReference>
<dbReference type="PANTHER" id="PTHR30213:SF1">
    <property type="entry name" value="INNER MEMBRANE PROTEIN YHJD"/>
    <property type="match status" value="1"/>
</dbReference>
<dbReference type="PANTHER" id="PTHR30213">
    <property type="entry name" value="INNER MEMBRANE PROTEIN YHJD"/>
    <property type="match status" value="1"/>
</dbReference>
<proteinExistence type="predicted"/>
<evidence type="ECO:0000256" key="2">
    <source>
        <dbReference type="ARBA" id="ARBA00022475"/>
    </source>
</evidence>
<feature type="transmembrane region" description="Helical" evidence="7">
    <location>
        <begin position="252"/>
        <end position="273"/>
    </location>
</feature>
<accession>A0A562SS00</accession>
<dbReference type="Pfam" id="PF03631">
    <property type="entry name" value="Virul_fac_BrkB"/>
    <property type="match status" value="1"/>
</dbReference>
<dbReference type="EMBL" id="VLLG01000005">
    <property type="protein sequence ID" value="TWI84025.1"/>
    <property type="molecule type" value="Genomic_DNA"/>
</dbReference>
<dbReference type="PIRSF" id="PIRSF035875">
    <property type="entry name" value="RNase_BN"/>
    <property type="match status" value="1"/>
</dbReference>
<reference evidence="8 9" key="1">
    <citation type="journal article" date="2013" name="Stand. Genomic Sci.">
        <title>Genomic Encyclopedia of Type Strains, Phase I: The one thousand microbial genomes (KMG-I) project.</title>
        <authorList>
            <person name="Kyrpides N.C."/>
            <person name="Woyke T."/>
            <person name="Eisen J.A."/>
            <person name="Garrity G."/>
            <person name="Lilburn T.G."/>
            <person name="Beck B.J."/>
            <person name="Whitman W.B."/>
            <person name="Hugenholtz P."/>
            <person name="Klenk H.P."/>
        </authorList>
    </citation>
    <scope>NUCLEOTIDE SEQUENCE [LARGE SCALE GENOMIC DNA]</scope>
    <source>
        <strain evidence="8 9">DSM 13484</strain>
    </source>
</reference>
<evidence type="ECO:0000313" key="9">
    <source>
        <dbReference type="Proteomes" id="UP000316778"/>
    </source>
</evidence>
<keyword evidence="3 7" id="KW-0812">Transmembrane</keyword>
<sequence length="335" mass="37197">MNRFLQLLKSGWQLLKQTGGGFGRDKVPKLSASLAFYTIFSLGPMMIVIIFLADLFWGRQAIEGRIYEQLRALIGSQAALQVQEVIKNASVSGSSALTAVVGAIALLIGATTVFSEIQDSINAIWKLKASYRKGWIQLLVSRLLSFSLVIGLGFLLLVSLLINTLVEGFMDQLRSQFPQVAVIFFYVLNLLLTLLIIGFLFAVIYKVLPDAVIRWKDVSVGALFSTLLFMLGKFIITFYIGRSDIGSTYGTAGSLVVLLLWVYFSSIILYTGAEFTKFYAMKFGSEIKPSSYAVMVQAVQVESDSRNVQENEADEERTAMELQQAKKRAPEERNS</sequence>
<feature type="transmembrane region" description="Helical" evidence="7">
    <location>
        <begin position="220"/>
        <end position="240"/>
    </location>
</feature>
<keyword evidence="5 7" id="KW-0472">Membrane</keyword>
<comment type="caution">
    <text evidence="8">The sequence shown here is derived from an EMBL/GenBank/DDBJ whole genome shotgun (WGS) entry which is preliminary data.</text>
</comment>
<evidence type="ECO:0000256" key="6">
    <source>
        <dbReference type="SAM" id="MobiDB-lite"/>
    </source>
</evidence>
<dbReference type="AlphaFoldDB" id="A0A562SS00"/>
<dbReference type="GO" id="GO:0005886">
    <property type="term" value="C:plasma membrane"/>
    <property type="evidence" value="ECO:0007669"/>
    <property type="project" value="UniProtKB-SubCell"/>
</dbReference>
<evidence type="ECO:0000256" key="5">
    <source>
        <dbReference type="ARBA" id="ARBA00023136"/>
    </source>
</evidence>
<name>A0A562SS00_CHIJA</name>
<keyword evidence="2" id="KW-1003">Cell membrane</keyword>
<dbReference type="OrthoDB" id="9797028at2"/>
<comment type="subcellular location">
    <subcellularLocation>
        <location evidence="1">Cell membrane</location>
        <topology evidence="1">Multi-pass membrane protein</topology>
    </subcellularLocation>
</comment>
<feature type="transmembrane region" description="Helical" evidence="7">
    <location>
        <begin position="96"/>
        <end position="114"/>
    </location>
</feature>
<protein>
    <submittedName>
        <fullName evidence="8">Membrane protein</fullName>
    </submittedName>
</protein>
<evidence type="ECO:0000256" key="1">
    <source>
        <dbReference type="ARBA" id="ARBA00004651"/>
    </source>
</evidence>
<gene>
    <name evidence="8" type="ORF">LX66_4387</name>
</gene>
<evidence type="ECO:0000256" key="3">
    <source>
        <dbReference type="ARBA" id="ARBA00022692"/>
    </source>
</evidence>
<feature type="transmembrane region" description="Helical" evidence="7">
    <location>
        <begin position="135"/>
        <end position="162"/>
    </location>
</feature>
<feature type="transmembrane region" description="Helical" evidence="7">
    <location>
        <begin position="34"/>
        <end position="57"/>
    </location>
</feature>